<evidence type="ECO:0000259" key="1">
    <source>
        <dbReference type="Pfam" id="PF22790"/>
    </source>
</evidence>
<organism evidence="2 3">
    <name type="scientific">Evansella tamaricis</name>
    <dbReference type="NCBI Taxonomy" id="2069301"/>
    <lineage>
        <taxon>Bacteria</taxon>
        <taxon>Bacillati</taxon>
        <taxon>Bacillota</taxon>
        <taxon>Bacilli</taxon>
        <taxon>Bacillales</taxon>
        <taxon>Bacillaceae</taxon>
        <taxon>Evansella</taxon>
    </lineage>
</organism>
<keyword evidence="3" id="KW-1185">Reference proteome</keyword>
<dbReference type="Proteomes" id="UP000784880">
    <property type="component" value="Unassembled WGS sequence"/>
</dbReference>
<evidence type="ECO:0000313" key="3">
    <source>
        <dbReference type="Proteomes" id="UP000784880"/>
    </source>
</evidence>
<gene>
    <name evidence="2" type="ORF">KS419_12615</name>
</gene>
<dbReference type="InterPro" id="IPR054467">
    <property type="entry name" value="YkoP-like_dom"/>
</dbReference>
<dbReference type="RefSeq" id="WP_217066763.1">
    <property type="nucleotide sequence ID" value="NZ_JAHQCS010000105.1"/>
</dbReference>
<reference evidence="2 3" key="1">
    <citation type="submission" date="2021-06" db="EMBL/GenBank/DDBJ databases">
        <title>Bacillus sp. RD4P76, an endophyte from a halophyte.</title>
        <authorList>
            <person name="Sun J.-Q."/>
        </authorList>
    </citation>
    <scope>NUCLEOTIDE SEQUENCE [LARGE SCALE GENOMIC DNA]</scope>
    <source>
        <strain evidence="2 3">CGMCC 1.15917</strain>
    </source>
</reference>
<dbReference type="Pfam" id="PF22790">
    <property type="entry name" value="YkoP"/>
    <property type="match status" value="1"/>
</dbReference>
<name>A0ABS6JFY8_9BACI</name>
<feature type="domain" description="YkoP-like" evidence="1">
    <location>
        <begin position="2"/>
        <end position="179"/>
    </location>
</feature>
<protein>
    <recommendedName>
        <fullName evidence="1">YkoP-like domain-containing protein</fullName>
    </recommendedName>
</protein>
<sequence>MRNYILGAWEIADPVYHKLRNFTTIETKDKFPVLRVQLIRYRGPEHTLSNGELIKKGDYLIKIHLHNIRLIKYLEKVVSPTRKTLLLYQMVKNALPGLAQFIKNHQLNQRIKGICGVTMLNKLVERLGFEIKPISNTYYRLLKCCSQIPIHFLSTGRFTGVFDRTRVNYLFMSKNKLLELA</sequence>
<evidence type="ECO:0000313" key="2">
    <source>
        <dbReference type="EMBL" id="MBU9712585.1"/>
    </source>
</evidence>
<comment type="caution">
    <text evidence="2">The sequence shown here is derived from an EMBL/GenBank/DDBJ whole genome shotgun (WGS) entry which is preliminary data.</text>
</comment>
<proteinExistence type="predicted"/>
<dbReference type="EMBL" id="JAHQCS010000105">
    <property type="protein sequence ID" value="MBU9712585.1"/>
    <property type="molecule type" value="Genomic_DNA"/>
</dbReference>
<accession>A0ABS6JFY8</accession>